<dbReference type="EMBL" id="JBBBZM010000099">
    <property type="protein sequence ID" value="KAL0634254.1"/>
    <property type="molecule type" value="Genomic_DNA"/>
</dbReference>
<dbReference type="Pfam" id="PF19303">
    <property type="entry name" value="Anticodon_3"/>
    <property type="match status" value="1"/>
</dbReference>
<evidence type="ECO:0000256" key="3">
    <source>
        <dbReference type="ARBA" id="ARBA00022598"/>
    </source>
</evidence>
<comment type="caution">
    <text evidence="11">The sequence shown here is derived from an EMBL/GenBank/DDBJ whole genome shotgun (WGS) entry which is preliminary data.</text>
</comment>
<sequence>MQHRLPSIIRAAKHRLGAHPAPSTVNWACSLYLSQAGRRRYSSDVAAVKEKPYYLTTPIFYVNAAPHVGHLYTVILADVLKRWQLLKGREAILCTGTDEHGMKIQQAAANAGMPPKAFCDSGAEVFKSLATKSNTSFDHFIRTTDPKHRDAVQHIWFLLQDRGLIYSDKHEGWYSVSDETFYPTSGVKQIQDPATGRKMMISVETGREVEWTSEQNYHFRLSAMQDKLLSFYAANPNFVFPKLRHNDVVSSVSDGLSDLSISRPRSRLTWGIPVPGDPEQTIYVWLDALISYITASGYPWTPGCESLGGWPVDVHVVGKDIVRFHCIYWPAFLLALDLPTPKQVLTHAHWTMNRRKMSKTEGNVVNPFYAMDRYGVDTMRFYMVHDGGIVDDGDYSNEGIMGRYKNSLEKGLGNLVSRICSKTFDLEAAIEQGLDGSDSKGDCLHLKHEELVRDIAEKVADKMAALEVPAALKEIMQVVSNTDKYIHHTAPWSLVLPTQAKERNKTIYLCAEAIRVVGILLQPFMPEKMGELLDQISVGKDRRGFAFASLGKDRTYGVGASGRRMKLFPPLSEECE</sequence>
<evidence type="ECO:0000256" key="6">
    <source>
        <dbReference type="ARBA" id="ARBA00022917"/>
    </source>
</evidence>
<evidence type="ECO:0000259" key="10">
    <source>
        <dbReference type="Pfam" id="PF19303"/>
    </source>
</evidence>
<dbReference type="SUPFAM" id="SSF52374">
    <property type="entry name" value="Nucleotidylyl transferase"/>
    <property type="match status" value="1"/>
</dbReference>
<evidence type="ECO:0000256" key="2">
    <source>
        <dbReference type="ARBA" id="ARBA00012838"/>
    </source>
</evidence>
<evidence type="ECO:0000256" key="1">
    <source>
        <dbReference type="ARBA" id="ARBA00005594"/>
    </source>
</evidence>
<dbReference type="InterPro" id="IPR014729">
    <property type="entry name" value="Rossmann-like_a/b/a_fold"/>
</dbReference>
<name>A0ABR3GE63_9PEZI</name>
<keyword evidence="7 8" id="KW-0030">Aminoacyl-tRNA synthetase</keyword>
<evidence type="ECO:0000256" key="8">
    <source>
        <dbReference type="RuleBase" id="RU363039"/>
    </source>
</evidence>
<evidence type="ECO:0000313" key="11">
    <source>
        <dbReference type="EMBL" id="KAL0634254.1"/>
    </source>
</evidence>
<feature type="domain" description="Methionyl-tRNA synthetase anticodon-binding" evidence="10">
    <location>
        <begin position="448"/>
        <end position="538"/>
    </location>
</feature>
<dbReference type="Gene3D" id="3.40.50.620">
    <property type="entry name" value="HUPs"/>
    <property type="match status" value="1"/>
</dbReference>
<evidence type="ECO:0000256" key="5">
    <source>
        <dbReference type="ARBA" id="ARBA00022840"/>
    </source>
</evidence>
<evidence type="ECO:0000313" key="12">
    <source>
        <dbReference type="Proteomes" id="UP001447188"/>
    </source>
</evidence>
<dbReference type="CDD" id="cd07957">
    <property type="entry name" value="Anticodon_Ia_Met"/>
    <property type="match status" value="1"/>
</dbReference>
<organism evidence="11 12">
    <name type="scientific">Discina gigas</name>
    <dbReference type="NCBI Taxonomy" id="1032678"/>
    <lineage>
        <taxon>Eukaryota</taxon>
        <taxon>Fungi</taxon>
        <taxon>Dikarya</taxon>
        <taxon>Ascomycota</taxon>
        <taxon>Pezizomycotina</taxon>
        <taxon>Pezizomycetes</taxon>
        <taxon>Pezizales</taxon>
        <taxon>Discinaceae</taxon>
        <taxon>Discina</taxon>
    </lineage>
</organism>
<evidence type="ECO:0000259" key="9">
    <source>
        <dbReference type="Pfam" id="PF09334"/>
    </source>
</evidence>
<dbReference type="InterPro" id="IPR041872">
    <property type="entry name" value="Anticodon_Met"/>
</dbReference>
<keyword evidence="12" id="KW-1185">Reference proteome</keyword>
<proteinExistence type="inferred from homology"/>
<feature type="domain" description="Methionyl/Leucyl tRNA synthetase" evidence="9">
    <location>
        <begin position="53"/>
        <end position="419"/>
    </location>
</feature>
<dbReference type="SUPFAM" id="SSF47323">
    <property type="entry name" value="Anticodon-binding domain of a subclass of class I aminoacyl-tRNA synthetases"/>
    <property type="match status" value="1"/>
</dbReference>
<dbReference type="Pfam" id="PF09334">
    <property type="entry name" value="tRNA-synt_1g"/>
    <property type="match status" value="1"/>
</dbReference>
<dbReference type="InterPro" id="IPR009080">
    <property type="entry name" value="tRNAsynth_Ia_anticodon-bd"/>
</dbReference>
<keyword evidence="5 8" id="KW-0067">ATP-binding</keyword>
<dbReference type="CDD" id="cd00814">
    <property type="entry name" value="MetRS_core"/>
    <property type="match status" value="1"/>
</dbReference>
<evidence type="ECO:0000256" key="4">
    <source>
        <dbReference type="ARBA" id="ARBA00022741"/>
    </source>
</evidence>
<dbReference type="Gene3D" id="2.170.220.10">
    <property type="match status" value="1"/>
</dbReference>
<keyword evidence="6 8" id="KW-0648">Protein biosynthesis</keyword>
<dbReference type="InterPro" id="IPR023457">
    <property type="entry name" value="Met-tRNA_synth_2"/>
</dbReference>
<dbReference type="PANTHER" id="PTHR43326">
    <property type="entry name" value="METHIONYL-TRNA SYNTHETASE"/>
    <property type="match status" value="1"/>
</dbReference>
<dbReference type="PANTHER" id="PTHR43326:SF1">
    <property type="entry name" value="METHIONINE--TRNA LIGASE, MITOCHONDRIAL"/>
    <property type="match status" value="1"/>
</dbReference>
<dbReference type="Proteomes" id="UP001447188">
    <property type="component" value="Unassembled WGS sequence"/>
</dbReference>
<protein>
    <recommendedName>
        <fullName evidence="2">methionine--tRNA ligase</fullName>
        <ecNumber evidence="2">6.1.1.10</ecNumber>
    </recommendedName>
</protein>
<accession>A0ABR3GE63</accession>
<dbReference type="PRINTS" id="PR01041">
    <property type="entry name" value="TRNASYNTHMET"/>
</dbReference>
<evidence type="ECO:0000256" key="7">
    <source>
        <dbReference type="ARBA" id="ARBA00023146"/>
    </source>
</evidence>
<reference evidence="11 12" key="1">
    <citation type="submission" date="2024-02" db="EMBL/GenBank/DDBJ databases">
        <title>Discinaceae phylogenomics.</title>
        <authorList>
            <person name="Dirks A.C."/>
            <person name="James T.Y."/>
        </authorList>
    </citation>
    <scope>NUCLEOTIDE SEQUENCE [LARGE SCALE GENOMIC DNA]</scope>
    <source>
        <strain evidence="11 12">ACD0624</strain>
    </source>
</reference>
<dbReference type="InterPro" id="IPR033911">
    <property type="entry name" value="MetRS_core"/>
</dbReference>
<comment type="similarity">
    <text evidence="1 8">Belongs to the class-I aminoacyl-tRNA synthetase family.</text>
</comment>
<gene>
    <name evidence="11" type="primary">MSM1</name>
    <name evidence="11" type="ORF">Q9L58_006791</name>
</gene>
<dbReference type="NCBIfam" id="TIGR00398">
    <property type="entry name" value="metG"/>
    <property type="match status" value="1"/>
</dbReference>
<dbReference type="Gene3D" id="1.10.730.10">
    <property type="entry name" value="Isoleucyl-tRNA Synthetase, Domain 1"/>
    <property type="match status" value="1"/>
</dbReference>
<dbReference type="InterPro" id="IPR014758">
    <property type="entry name" value="Met-tRNA_synth"/>
</dbReference>
<keyword evidence="4 8" id="KW-0547">Nucleotide-binding</keyword>
<dbReference type="GO" id="GO:0004825">
    <property type="term" value="F:methionine-tRNA ligase activity"/>
    <property type="evidence" value="ECO:0007669"/>
    <property type="project" value="UniProtKB-EC"/>
</dbReference>
<dbReference type="EC" id="6.1.1.10" evidence="2"/>
<dbReference type="InterPro" id="IPR015413">
    <property type="entry name" value="Methionyl/Leucyl_tRNA_Synth"/>
</dbReference>
<keyword evidence="3 8" id="KW-0436">Ligase</keyword>